<evidence type="ECO:0000256" key="1">
    <source>
        <dbReference type="ARBA" id="ARBA00009067"/>
    </source>
</evidence>
<evidence type="ECO:0000313" key="5">
    <source>
        <dbReference type="Proteomes" id="UP001321804"/>
    </source>
</evidence>
<feature type="domain" description="CAAX prenyl protease 2/Lysostaphin resistance protein A-like" evidence="3">
    <location>
        <begin position="116"/>
        <end position="199"/>
    </location>
</feature>
<name>A0AAU9D3F5_9LACO</name>
<organism evidence="4 5">
    <name type="scientific">Xylocopilactobacillus apis</name>
    <dbReference type="NCBI Taxonomy" id="2932183"/>
    <lineage>
        <taxon>Bacteria</taxon>
        <taxon>Bacillati</taxon>
        <taxon>Bacillota</taxon>
        <taxon>Bacilli</taxon>
        <taxon>Lactobacillales</taxon>
        <taxon>Lactobacillaceae</taxon>
        <taxon>Xylocopilactobacillus</taxon>
    </lineage>
</organism>
<evidence type="ECO:0000256" key="2">
    <source>
        <dbReference type="SAM" id="Phobius"/>
    </source>
</evidence>
<feature type="transmembrane region" description="Helical" evidence="2">
    <location>
        <begin position="74"/>
        <end position="96"/>
    </location>
</feature>
<proteinExistence type="inferred from homology"/>
<keyword evidence="2" id="KW-1133">Transmembrane helix</keyword>
<gene>
    <name evidence="4" type="ORF">KIMC2_16330</name>
</gene>
<dbReference type="Pfam" id="PF02517">
    <property type="entry name" value="Rce1-like"/>
    <property type="match status" value="1"/>
</dbReference>
<dbReference type="PANTHER" id="PTHR36435">
    <property type="entry name" value="SLR1288 PROTEIN"/>
    <property type="match status" value="1"/>
</dbReference>
<dbReference type="Proteomes" id="UP001321804">
    <property type="component" value="Chromosome"/>
</dbReference>
<keyword evidence="4" id="KW-0645">Protease</keyword>
<comment type="similarity">
    <text evidence="1">Belongs to the UPF0177 family.</text>
</comment>
<feature type="transmembrane region" description="Helical" evidence="2">
    <location>
        <begin position="41"/>
        <end position="62"/>
    </location>
</feature>
<sequence>MKNASTTKNKKLKQLVFPLLFGVVLPQLTAATIVNFSNFKYSLPVLYVLSALFLLGTVKYCLSNGYLSHFSLKKVFKGIMGGVLMLGFGLVFSLLASKVGVDAPDGLADIYKHMNIMFLFLTLFGPIWEEVIFRGIINDRFFGNSPFGIVISSILFSLYHGIFSLFLVLYFGAGVIFSLANRNEDDITASIVAHIFYNTGIVVLGLVMGG</sequence>
<dbReference type="GO" id="GO:0004175">
    <property type="term" value="F:endopeptidase activity"/>
    <property type="evidence" value="ECO:0007669"/>
    <property type="project" value="UniProtKB-ARBA"/>
</dbReference>
<keyword evidence="2" id="KW-0812">Transmembrane</keyword>
<dbReference type="PANTHER" id="PTHR36435:SF1">
    <property type="entry name" value="CAAX AMINO TERMINAL PROTEASE FAMILY PROTEIN"/>
    <property type="match status" value="1"/>
</dbReference>
<evidence type="ECO:0000313" key="4">
    <source>
        <dbReference type="EMBL" id="BDR57071.1"/>
    </source>
</evidence>
<dbReference type="EMBL" id="AP026801">
    <property type="protein sequence ID" value="BDR57071.1"/>
    <property type="molecule type" value="Genomic_DNA"/>
</dbReference>
<feature type="transmembrane region" description="Helical" evidence="2">
    <location>
        <begin position="116"/>
        <end position="137"/>
    </location>
</feature>
<protein>
    <submittedName>
        <fullName evidence="4">Protease</fullName>
    </submittedName>
</protein>
<accession>A0AAU9D3F5</accession>
<dbReference type="AlphaFoldDB" id="A0AAU9D3F5"/>
<keyword evidence="4" id="KW-0378">Hydrolase</keyword>
<reference evidence="4 5" key="1">
    <citation type="journal article" date="2023" name="Microbiol. Spectr.">
        <title>Symbiosis of Carpenter Bees with Uncharacterized Lactic Acid Bacteria Showing NAD Auxotrophy.</title>
        <authorList>
            <person name="Kawasaki S."/>
            <person name="Ozawa K."/>
            <person name="Mori T."/>
            <person name="Yamamoto A."/>
            <person name="Ito M."/>
            <person name="Ohkuma M."/>
            <person name="Sakamoto M."/>
            <person name="Matsutani M."/>
        </authorList>
    </citation>
    <scope>NUCLEOTIDE SEQUENCE [LARGE SCALE GENOMIC DNA]</scope>
    <source>
        <strain evidence="4 5">KimC2</strain>
    </source>
</reference>
<evidence type="ECO:0000259" key="3">
    <source>
        <dbReference type="Pfam" id="PF02517"/>
    </source>
</evidence>
<dbReference type="GO" id="GO:0080120">
    <property type="term" value="P:CAAX-box protein maturation"/>
    <property type="evidence" value="ECO:0007669"/>
    <property type="project" value="UniProtKB-ARBA"/>
</dbReference>
<dbReference type="InterPro" id="IPR003675">
    <property type="entry name" value="Rce1/LyrA-like_dom"/>
</dbReference>
<dbReference type="InterPro" id="IPR052710">
    <property type="entry name" value="CAAX_protease"/>
</dbReference>
<feature type="transmembrane region" description="Helical" evidence="2">
    <location>
        <begin position="149"/>
        <end position="171"/>
    </location>
</feature>
<dbReference type="KEGG" id="xak:KIMC2_16330"/>
<feature type="transmembrane region" description="Helical" evidence="2">
    <location>
        <begin position="191"/>
        <end position="209"/>
    </location>
</feature>
<dbReference type="RefSeq" id="WP_317695816.1">
    <property type="nucleotide sequence ID" value="NZ_AP026801.1"/>
</dbReference>
<keyword evidence="2" id="KW-0472">Membrane</keyword>
<keyword evidence="5" id="KW-1185">Reference proteome</keyword>
<dbReference type="GO" id="GO:0006508">
    <property type="term" value="P:proteolysis"/>
    <property type="evidence" value="ECO:0007669"/>
    <property type="project" value="UniProtKB-KW"/>
</dbReference>